<protein>
    <submittedName>
        <fullName evidence="1">Uncharacterized protein</fullName>
    </submittedName>
</protein>
<dbReference type="VEuPathDB" id="FungiDB:QG37_08035"/>
<comment type="caution">
    <text evidence="1">The sequence shown here is derived from an EMBL/GenBank/DDBJ whole genome shotgun (WGS) entry which is preliminary data.</text>
</comment>
<gene>
    <name evidence="1" type="ORF">QG37_08035</name>
</gene>
<dbReference type="Proteomes" id="UP000037122">
    <property type="component" value="Unassembled WGS sequence"/>
</dbReference>
<organism evidence="1 2">
    <name type="scientific">Candidozyma auris</name>
    <name type="common">Yeast</name>
    <name type="synonym">Candida auris</name>
    <dbReference type="NCBI Taxonomy" id="498019"/>
    <lineage>
        <taxon>Eukaryota</taxon>
        <taxon>Fungi</taxon>
        <taxon>Dikarya</taxon>
        <taxon>Ascomycota</taxon>
        <taxon>Saccharomycotina</taxon>
        <taxon>Pichiomycetes</taxon>
        <taxon>Metschnikowiaceae</taxon>
        <taxon>Candidozyma</taxon>
    </lineage>
</organism>
<accession>A0A0L0NNT8</accession>
<proteinExistence type="predicted"/>
<name>A0A0L0NNT8_CANAR</name>
<reference evidence="2" key="1">
    <citation type="journal article" date="2015" name="BMC Genomics">
        <title>Draft genome of a commonly misdiagnosed multidrug resistant pathogen Candida auris.</title>
        <authorList>
            <person name="Chatterjee S."/>
            <person name="Alampalli S.V."/>
            <person name="Nageshan R.K."/>
            <person name="Chettiar S.T."/>
            <person name="Joshi S."/>
            <person name="Tatu U.S."/>
        </authorList>
    </citation>
    <scope>NUCLEOTIDE SEQUENCE [LARGE SCALE GENOMIC DNA]</scope>
    <source>
        <strain evidence="2">6684</strain>
    </source>
</reference>
<evidence type="ECO:0000313" key="1">
    <source>
        <dbReference type="EMBL" id="KND95708.1"/>
    </source>
</evidence>
<dbReference type="EMBL" id="LGST01000066">
    <property type="protein sequence ID" value="KND95708.1"/>
    <property type="molecule type" value="Genomic_DNA"/>
</dbReference>
<evidence type="ECO:0000313" key="2">
    <source>
        <dbReference type="Proteomes" id="UP000037122"/>
    </source>
</evidence>
<dbReference type="AlphaFoldDB" id="A0A0L0NNT8"/>
<sequence>MWRTLGHELLIPSEPTLFWRIVAEHKQKHLQREYYVTTLTEAVKSPSLFKKSETLNGYCWKWMILQWLPNPEKVPRFPPPITEPHLPELSRSGIKTN</sequence>